<name>A0A0G1CQ32_9BACT</name>
<dbReference type="STRING" id="1618446.UV61_C0001G0041"/>
<accession>A0A0G1CQ32</accession>
<organism evidence="1 2">
    <name type="scientific">Candidatus Gottesmanbacteria bacterium GW2011_GWB1_43_11</name>
    <dbReference type="NCBI Taxonomy" id="1618446"/>
    <lineage>
        <taxon>Bacteria</taxon>
        <taxon>Candidatus Gottesmaniibacteriota</taxon>
    </lineage>
</organism>
<evidence type="ECO:0000313" key="2">
    <source>
        <dbReference type="Proteomes" id="UP000034050"/>
    </source>
</evidence>
<protein>
    <submittedName>
        <fullName evidence="1">Uncharacterized protein</fullName>
    </submittedName>
</protein>
<comment type="caution">
    <text evidence="1">The sequence shown here is derived from an EMBL/GenBank/DDBJ whole genome shotgun (WGS) entry which is preliminary data.</text>
</comment>
<dbReference type="Proteomes" id="UP000034050">
    <property type="component" value="Unassembled WGS sequence"/>
</dbReference>
<sequence>MAMTLCIRCGKLRILDKTWKEQIGLSLVTYTSTICPDPVCQKAVETILKDRHDVNDARMKASIKRRTENRKRGMEVRRAKNRVDLYLK</sequence>
<reference evidence="1 2" key="1">
    <citation type="journal article" date="2015" name="Nature">
        <title>rRNA introns, odd ribosomes, and small enigmatic genomes across a large radiation of phyla.</title>
        <authorList>
            <person name="Brown C.T."/>
            <person name="Hug L.A."/>
            <person name="Thomas B.C."/>
            <person name="Sharon I."/>
            <person name="Castelle C.J."/>
            <person name="Singh A."/>
            <person name="Wilkins M.J."/>
            <person name="Williams K.H."/>
            <person name="Banfield J.F."/>
        </authorList>
    </citation>
    <scope>NUCLEOTIDE SEQUENCE [LARGE SCALE GENOMIC DNA]</scope>
</reference>
<gene>
    <name evidence="1" type="ORF">UV61_C0001G0041</name>
</gene>
<dbReference type="AlphaFoldDB" id="A0A0G1CQ32"/>
<dbReference type="EMBL" id="LCFD01000001">
    <property type="protein sequence ID" value="KKS87634.1"/>
    <property type="molecule type" value="Genomic_DNA"/>
</dbReference>
<proteinExistence type="predicted"/>
<evidence type="ECO:0000313" key="1">
    <source>
        <dbReference type="EMBL" id="KKS87634.1"/>
    </source>
</evidence>